<keyword evidence="2" id="KW-1185">Reference proteome</keyword>
<evidence type="ECO:0000313" key="1">
    <source>
        <dbReference type="EMBL" id="KIL59299.1"/>
    </source>
</evidence>
<dbReference type="EMBL" id="KN818318">
    <property type="protein sequence ID" value="KIL59299.1"/>
    <property type="molecule type" value="Genomic_DNA"/>
</dbReference>
<protein>
    <submittedName>
        <fullName evidence="1">Uncharacterized protein</fullName>
    </submittedName>
</protein>
<dbReference type="InParanoid" id="A0A0C2SYS0"/>
<evidence type="ECO:0000313" key="2">
    <source>
        <dbReference type="Proteomes" id="UP000054549"/>
    </source>
</evidence>
<dbReference type="AlphaFoldDB" id="A0A0C2SYS0"/>
<reference evidence="1 2" key="1">
    <citation type="submission" date="2014-04" db="EMBL/GenBank/DDBJ databases">
        <title>Evolutionary Origins and Diversification of the Mycorrhizal Mutualists.</title>
        <authorList>
            <consortium name="DOE Joint Genome Institute"/>
            <consortium name="Mycorrhizal Genomics Consortium"/>
            <person name="Kohler A."/>
            <person name="Kuo A."/>
            <person name="Nagy L.G."/>
            <person name="Floudas D."/>
            <person name="Copeland A."/>
            <person name="Barry K.W."/>
            <person name="Cichocki N."/>
            <person name="Veneault-Fourrey C."/>
            <person name="LaButti K."/>
            <person name="Lindquist E.A."/>
            <person name="Lipzen A."/>
            <person name="Lundell T."/>
            <person name="Morin E."/>
            <person name="Murat C."/>
            <person name="Riley R."/>
            <person name="Ohm R."/>
            <person name="Sun H."/>
            <person name="Tunlid A."/>
            <person name="Henrissat B."/>
            <person name="Grigoriev I.V."/>
            <person name="Hibbett D.S."/>
            <person name="Martin F."/>
        </authorList>
    </citation>
    <scope>NUCLEOTIDE SEQUENCE [LARGE SCALE GENOMIC DNA]</scope>
    <source>
        <strain evidence="1 2">Koide BX008</strain>
    </source>
</reference>
<name>A0A0C2SYS0_AMAMK</name>
<dbReference type="HOGENOM" id="CLU_2542113_0_0_1"/>
<organism evidence="1 2">
    <name type="scientific">Amanita muscaria (strain Koide BX008)</name>
    <dbReference type="NCBI Taxonomy" id="946122"/>
    <lineage>
        <taxon>Eukaryota</taxon>
        <taxon>Fungi</taxon>
        <taxon>Dikarya</taxon>
        <taxon>Basidiomycota</taxon>
        <taxon>Agaricomycotina</taxon>
        <taxon>Agaricomycetes</taxon>
        <taxon>Agaricomycetidae</taxon>
        <taxon>Agaricales</taxon>
        <taxon>Pluteineae</taxon>
        <taxon>Amanitaceae</taxon>
        <taxon>Amanita</taxon>
    </lineage>
</organism>
<accession>A0A0C2SYS0</accession>
<dbReference type="Proteomes" id="UP000054549">
    <property type="component" value="Unassembled WGS sequence"/>
</dbReference>
<proteinExistence type="predicted"/>
<gene>
    <name evidence="1" type="ORF">M378DRAFT_1012858</name>
</gene>
<sequence length="83" mass="10053">MQHCIYYHHVQTFKFGFERTDRPFGDMYNIKKFTVRRVIVALPESKFHSHDGAQTIIHVHDFAKHRTNYDYLEKRVVLLREMG</sequence>